<dbReference type="Proteomes" id="UP001642720">
    <property type="component" value="Unassembled WGS sequence"/>
</dbReference>
<evidence type="ECO:0000313" key="3">
    <source>
        <dbReference type="Proteomes" id="UP001642720"/>
    </source>
</evidence>
<protein>
    <submittedName>
        <fullName evidence="2">Uncharacterized protein</fullName>
    </submittedName>
</protein>
<evidence type="ECO:0000313" key="2">
    <source>
        <dbReference type="EMBL" id="TFB04272.1"/>
    </source>
</evidence>
<feature type="compositionally biased region" description="Basic and acidic residues" evidence="1">
    <location>
        <begin position="141"/>
        <end position="150"/>
    </location>
</feature>
<dbReference type="RefSeq" id="XP_073560473.1">
    <property type="nucleotide sequence ID" value="XM_073701133.1"/>
</dbReference>
<name>A0ABY2H940_9HYPO</name>
<organism evidence="2 3">
    <name type="scientific">Trichoderma ghanense</name>
    <dbReference type="NCBI Taxonomy" id="65468"/>
    <lineage>
        <taxon>Eukaryota</taxon>
        <taxon>Fungi</taxon>
        <taxon>Dikarya</taxon>
        <taxon>Ascomycota</taxon>
        <taxon>Pezizomycotina</taxon>
        <taxon>Sordariomycetes</taxon>
        <taxon>Hypocreomycetidae</taxon>
        <taxon>Hypocreales</taxon>
        <taxon>Hypocreaceae</taxon>
        <taxon>Trichoderma</taxon>
    </lineage>
</organism>
<feature type="compositionally biased region" description="Polar residues" evidence="1">
    <location>
        <begin position="214"/>
        <end position="227"/>
    </location>
</feature>
<feature type="compositionally biased region" description="Basic and acidic residues" evidence="1">
    <location>
        <begin position="202"/>
        <end position="213"/>
    </location>
</feature>
<evidence type="ECO:0000256" key="1">
    <source>
        <dbReference type="SAM" id="MobiDB-lite"/>
    </source>
</evidence>
<feature type="compositionally biased region" description="Basic residues" evidence="1">
    <location>
        <begin position="151"/>
        <end position="161"/>
    </location>
</feature>
<proteinExistence type="predicted"/>
<dbReference type="EMBL" id="PPTA01000004">
    <property type="protein sequence ID" value="TFB04272.1"/>
    <property type="molecule type" value="Genomic_DNA"/>
</dbReference>
<dbReference type="GeneID" id="300575583"/>
<reference evidence="2 3" key="1">
    <citation type="submission" date="2018-01" db="EMBL/GenBank/DDBJ databases">
        <title>Genome characterization of the sugarcane-associated fungus Trichoderma ghanense CCMA-1212 and their application in lignocelulose bioconversion.</title>
        <authorList>
            <person name="Steindorff A.S."/>
            <person name="Mendes T.D."/>
            <person name="Vilela E.S.D."/>
            <person name="Rodrigues D.S."/>
            <person name="Formighieri E.F."/>
            <person name="Melo I.S."/>
            <person name="Favaro L.C.L."/>
        </authorList>
    </citation>
    <scope>NUCLEOTIDE SEQUENCE [LARGE SCALE GENOMIC DNA]</scope>
    <source>
        <strain evidence="2 3">CCMA-1212</strain>
    </source>
</reference>
<sequence length="302" mass="33227">MRVASMDGQEESTALSVTTTRGCSTCQVRGPVVTSYWNAATYTSKDEVEASVCELSPHAQHQPPEIRLTKLYKRWRQGNVRARQISPHSRVLVVDFMLRGRGGYPFMKPNWEIDEQNAAQLKAILELLCLSNTMLSKKTRTPTDGEAAHKDTKHPKGKAGGKKGPMLYGLARAIPPDSSKGMPDRAQETGDAANTGAQPDGPGRERAQADRSHSPNVQPQHSQTQQYKHPYGHTTYLDGMECRLGQRARRLDGSGAMRYAPSLSLAPPPQKGRIRPTQARVLGAARTRLGDIANGRHRQDTT</sequence>
<feature type="region of interest" description="Disordered" evidence="1">
    <location>
        <begin position="138"/>
        <end position="231"/>
    </location>
</feature>
<comment type="caution">
    <text evidence="2">The sequence shown here is derived from an EMBL/GenBank/DDBJ whole genome shotgun (WGS) entry which is preliminary data.</text>
</comment>
<keyword evidence="3" id="KW-1185">Reference proteome</keyword>
<accession>A0ABY2H940</accession>
<gene>
    <name evidence="2" type="ORF">CCMA1212_003802</name>
</gene>